<dbReference type="GO" id="GO:0006281">
    <property type="term" value="P:DNA repair"/>
    <property type="evidence" value="ECO:0007669"/>
    <property type="project" value="TreeGrafter"/>
</dbReference>
<evidence type="ECO:0000256" key="6">
    <source>
        <dbReference type="ARBA" id="ARBA00034617"/>
    </source>
</evidence>
<organism evidence="10 11">
    <name type="scientific">Christiangramia echinicola</name>
    <dbReference type="NCBI Taxonomy" id="279359"/>
    <lineage>
        <taxon>Bacteria</taxon>
        <taxon>Pseudomonadati</taxon>
        <taxon>Bacteroidota</taxon>
        <taxon>Flavobacteriia</taxon>
        <taxon>Flavobacteriales</taxon>
        <taxon>Flavobacteriaceae</taxon>
        <taxon>Christiangramia</taxon>
    </lineage>
</organism>
<dbReference type="GO" id="GO:0003677">
    <property type="term" value="F:DNA binding"/>
    <property type="evidence" value="ECO:0007669"/>
    <property type="project" value="UniProtKB-KW"/>
</dbReference>
<evidence type="ECO:0000256" key="1">
    <source>
        <dbReference type="ARBA" id="ARBA00005446"/>
    </source>
</evidence>
<name>A0A1H1RKG2_9FLAO</name>
<dbReference type="PANTHER" id="PTHR13710:SF105">
    <property type="entry name" value="ATP-DEPENDENT DNA HELICASE Q1"/>
    <property type="match status" value="1"/>
</dbReference>
<evidence type="ECO:0000259" key="8">
    <source>
        <dbReference type="PROSITE" id="PS51192"/>
    </source>
</evidence>
<evidence type="ECO:0000259" key="9">
    <source>
        <dbReference type="PROSITE" id="PS51194"/>
    </source>
</evidence>
<dbReference type="GO" id="GO:0005737">
    <property type="term" value="C:cytoplasm"/>
    <property type="evidence" value="ECO:0007669"/>
    <property type="project" value="TreeGrafter"/>
</dbReference>
<comment type="catalytic activity">
    <reaction evidence="6">
        <text>Couples ATP hydrolysis with the unwinding of duplex DNA by translocating in the 3'-5' direction.</text>
        <dbReference type="EC" id="5.6.2.4"/>
    </reaction>
</comment>
<dbReference type="RefSeq" id="WP_089663496.1">
    <property type="nucleotide sequence ID" value="NZ_LT629745.1"/>
</dbReference>
<gene>
    <name evidence="10" type="ORF">SAMN04488552_2928</name>
</gene>
<reference evidence="10 11" key="1">
    <citation type="submission" date="2016-10" db="EMBL/GenBank/DDBJ databases">
        <authorList>
            <person name="Varghese N."/>
            <person name="Submissions S."/>
        </authorList>
    </citation>
    <scope>NUCLEOTIDE SEQUENCE [LARGE SCALE GENOMIC DNA]</scope>
    <source>
        <strain evidence="10 11">Mar_2010_102</strain>
    </source>
</reference>
<comment type="similarity">
    <text evidence="1">Belongs to the helicase family. RecQ subfamily.</text>
</comment>
<keyword evidence="4" id="KW-0238">DNA-binding</keyword>
<dbReference type="InterPro" id="IPR001650">
    <property type="entry name" value="Helicase_C-like"/>
</dbReference>
<accession>A0A1H1RKG2</accession>
<dbReference type="GO" id="GO:0005524">
    <property type="term" value="F:ATP binding"/>
    <property type="evidence" value="ECO:0007669"/>
    <property type="project" value="UniProtKB-KW"/>
</dbReference>
<dbReference type="SMART" id="SM00490">
    <property type="entry name" value="HELICc"/>
    <property type="match status" value="1"/>
</dbReference>
<keyword evidence="3" id="KW-0067">ATP-binding</keyword>
<keyword evidence="10" id="KW-0378">Hydrolase</keyword>
<dbReference type="GO" id="GO:0043138">
    <property type="term" value="F:3'-5' DNA helicase activity"/>
    <property type="evidence" value="ECO:0007669"/>
    <property type="project" value="UniProtKB-EC"/>
</dbReference>
<dbReference type="Proteomes" id="UP000198858">
    <property type="component" value="Chromosome I"/>
</dbReference>
<dbReference type="GO" id="GO:0009378">
    <property type="term" value="F:four-way junction helicase activity"/>
    <property type="evidence" value="ECO:0007669"/>
    <property type="project" value="TreeGrafter"/>
</dbReference>
<dbReference type="CDD" id="cd17920">
    <property type="entry name" value="DEXHc_RecQ"/>
    <property type="match status" value="1"/>
</dbReference>
<dbReference type="Gene3D" id="3.40.50.300">
    <property type="entry name" value="P-loop containing nucleotide triphosphate hydrolases"/>
    <property type="match status" value="2"/>
</dbReference>
<dbReference type="PROSITE" id="PS51192">
    <property type="entry name" value="HELICASE_ATP_BIND_1"/>
    <property type="match status" value="1"/>
</dbReference>
<proteinExistence type="inferred from homology"/>
<dbReference type="GO" id="GO:0005694">
    <property type="term" value="C:chromosome"/>
    <property type="evidence" value="ECO:0007669"/>
    <property type="project" value="TreeGrafter"/>
</dbReference>
<feature type="domain" description="Helicase C-terminal" evidence="9">
    <location>
        <begin position="883"/>
        <end position="1033"/>
    </location>
</feature>
<sequence length="1500" mass="174256">MKEYNKQIEDLKDPSFKKIRSIAWDHISDLPKSRRDRLWSELKRGVALLETHEHLCQYLYSFGNMHRAKLQDAFKQLPPEVFKNGFEIIDWGCGQALGTINLFDYLSDNGIQSTVNKVTLIEPAKITLERAVVHISTYLENEDKIHSINSYFEAVTAGEIKSNSGLPVIHIFSNILDVAEIDLKHLAEVVDENVNSENYIVCVGPMNPMNQRIDAFYNYFDVPLLYEEDELNFKGRSWTYKCRLYKLSPDRKGHLTPIEYYPSVQFHAAFELDAYRERRKLLDKEKQKYTQFLSQFDVSAPFDIGASVYEDVHPLFAVLNNIITRGLPTKSSDFIEEIFSQSFGTGIKALNLGEVSYKSEKQVDLEKLVAQIVGLISNKIKLTEVNLENLQELLSPIAIARFQKMLIEAIITGKLEIKKERWSILVEEKDVPFAAIAIEDFKALFNNLSQLTRDYSDLILPEIDLEIISNDTFWDSPLHLGSSVSKKSEDHHQKKVYDFVLDFSILELSGINEDALSKYKCLNNCYFKLRSVREAKRDRTVYTSSIIKYKDLVEKTDQGYVDIEENKAYLNYFLNYLFRKENFRPGQLPILDRALKKLPVIGLLPTGGGKSLTYQIAALLQPGITMVIDPLISLMKDQFDGLISNGIDCCTYINSTVSSSEKKQREWRMESSQLLFVFVSPERLSILKFRERLKHMHDYNVYFSYGVIDEVHCVSEWGHDFRFSYLHLGRNLYNYVRAKEGEISLFGLTATASFDVLADVERELSGNGSFLLDSETIVRYENTNRLELQYKVEKVKVRFEEDKYFDKNKSLDASLPRAVNVSNKWSVYDSKSSFLSSYLNEIPDHINVLQKEENIDYIKQRFFERQNSKDNLDNNLAIELTPNIFQRNGEYKDAGIIFCPHVKSTGLSVQKNTGNLKTKIKDVGSFSGSDESGNSMKNLELFRENKLPIMVATKAFGMGIDKPNVRYTVNMNYSSSLESFVQEAGRAGRDRKMALSVVLLADYKLKTLRRDYKDNSYPIQLLKNKWFENDDLDRILDFYGLTIPEEHIEEATPSKDLVKLYCSKDNRMFAYNRCDKTCSAYRHCQLRNAPQESKGWHTEESLAQLLAEHGLSLNRKHLQYLSADYETVMYFFNSNFKGDIIEKTFMHNLLSRSKVEVERLNEQGVYRETREGFLSRLMEVEDYDEAIVYVPYTKENSTDISKAIYRMCCIGLIEDFTQDYVESEYRIKAIRKPDNGYFKGLNDFLLRYYTRERAKQELNKALDYEIQETDNPLVDEIRRCLAYLTEFVYDKISEKRKRAIDDMRNFCIEGVNEDNNWVERNEDLKDFIYYYFNSKYAKTDYYAENGEFFSLTIETDYGKVSSSDILLKYLRVVDDEIVGVGTPIDNVKHLQGAVRLIKRSLTDSNPTLSLLNAFTLFYLGFRNNANLENEAKQNYYEGVLEMGKRMDFSKSFWKTFESYNSTLEEYLEEKYLENLKSEVNLIIHSEKLKTITNQYLNTNE</sequence>
<keyword evidence="2" id="KW-0547">Nucleotide-binding</keyword>
<dbReference type="PROSITE" id="PS51194">
    <property type="entry name" value="HELICASE_CTER"/>
    <property type="match status" value="1"/>
</dbReference>
<dbReference type="InterPro" id="IPR014001">
    <property type="entry name" value="Helicase_ATP-bd"/>
</dbReference>
<dbReference type="SMART" id="SM00487">
    <property type="entry name" value="DEXDc"/>
    <property type="match status" value="1"/>
</dbReference>
<dbReference type="Pfam" id="PF00271">
    <property type="entry name" value="Helicase_C"/>
    <property type="match status" value="1"/>
</dbReference>
<keyword evidence="11" id="KW-1185">Reference proteome</keyword>
<evidence type="ECO:0000313" key="10">
    <source>
        <dbReference type="EMBL" id="SDS36172.1"/>
    </source>
</evidence>
<dbReference type="Pfam" id="PF00270">
    <property type="entry name" value="DEAD"/>
    <property type="match status" value="1"/>
</dbReference>
<protein>
    <recommendedName>
        <fullName evidence="7">DNA 3'-5' helicase</fullName>
        <ecNumber evidence="7">5.6.2.4</ecNumber>
    </recommendedName>
</protein>
<evidence type="ECO:0000313" key="11">
    <source>
        <dbReference type="Proteomes" id="UP000198858"/>
    </source>
</evidence>
<dbReference type="EMBL" id="LT629745">
    <property type="protein sequence ID" value="SDS36172.1"/>
    <property type="molecule type" value="Genomic_DNA"/>
</dbReference>
<evidence type="ECO:0000256" key="3">
    <source>
        <dbReference type="ARBA" id="ARBA00022840"/>
    </source>
</evidence>
<dbReference type="SUPFAM" id="SSF52540">
    <property type="entry name" value="P-loop containing nucleoside triphosphate hydrolases"/>
    <property type="match status" value="1"/>
</dbReference>
<feature type="domain" description="Helicase ATP-binding" evidence="8">
    <location>
        <begin position="591"/>
        <end position="770"/>
    </location>
</feature>
<evidence type="ECO:0000256" key="2">
    <source>
        <dbReference type="ARBA" id="ARBA00022741"/>
    </source>
</evidence>
<dbReference type="GO" id="GO:0006310">
    <property type="term" value="P:DNA recombination"/>
    <property type="evidence" value="ECO:0007669"/>
    <property type="project" value="TreeGrafter"/>
</dbReference>
<evidence type="ECO:0000256" key="7">
    <source>
        <dbReference type="ARBA" id="ARBA00034808"/>
    </source>
</evidence>
<keyword evidence="5" id="KW-0413">Isomerase</keyword>
<dbReference type="EC" id="5.6.2.4" evidence="7"/>
<dbReference type="PANTHER" id="PTHR13710">
    <property type="entry name" value="DNA HELICASE RECQ FAMILY MEMBER"/>
    <property type="match status" value="1"/>
</dbReference>
<evidence type="ECO:0000256" key="4">
    <source>
        <dbReference type="ARBA" id="ARBA00023125"/>
    </source>
</evidence>
<dbReference type="InterPro" id="IPR011545">
    <property type="entry name" value="DEAD/DEAH_box_helicase_dom"/>
</dbReference>
<dbReference type="InterPro" id="IPR027417">
    <property type="entry name" value="P-loop_NTPase"/>
</dbReference>
<evidence type="ECO:0000256" key="5">
    <source>
        <dbReference type="ARBA" id="ARBA00023235"/>
    </source>
</evidence>
<dbReference type="STRING" id="1250231.SAMN04488552_2928"/>
<keyword evidence="10" id="KW-0347">Helicase</keyword>